<dbReference type="RefSeq" id="WP_208150489.1">
    <property type="nucleotide sequence ID" value="NZ_JAGETV010000019.1"/>
</dbReference>
<evidence type="ECO:0000313" key="7">
    <source>
        <dbReference type="Proteomes" id="UP000664835"/>
    </source>
</evidence>
<dbReference type="InterPro" id="IPR008334">
    <property type="entry name" value="5'-Nucleotdase_C"/>
</dbReference>
<dbReference type="InterPro" id="IPR006179">
    <property type="entry name" value="5_nucleotidase/apyrase"/>
</dbReference>
<comment type="caution">
    <text evidence="6">The sequence shown here is derived from an EMBL/GenBank/DDBJ whole genome shotgun (WGS) entry which is preliminary data.</text>
</comment>
<feature type="domain" description="5'-Nucleotidase C-terminal" evidence="5">
    <location>
        <begin position="432"/>
        <end position="573"/>
    </location>
</feature>
<dbReference type="InterPro" id="IPR006420">
    <property type="entry name" value="NadN"/>
</dbReference>
<dbReference type="EMBL" id="JAGETV010000019">
    <property type="protein sequence ID" value="MBO1927875.1"/>
    <property type="molecule type" value="Genomic_DNA"/>
</dbReference>
<protein>
    <submittedName>
        <fullName evidence="6">NAD nucleotidase</fullName>
    </submittedName>
</protein>
<reference evidence="6 7" key="1">
    <citation type="submission" date="2021-03" db="EMBL/GenBank/DDBJ databases">
        <title>Thiomicrorhabdus sp.nov.,novel sulfur-oxidizing bacteria isolated from coastal sediment.</title>
        <authorList>
            <person name="Liu X."/>
        </authorList>
    </citation>
    <scope>NUCLEOTIDE SEQUENCE [LARGE SCALE GENOMIC DNA]</scope>
    <source>
        <strain evidence="6 7">6S2-11</strain>
    </source>
</reference>
<dbReference type="PRINTS" id="PR01607">
    <property type="entry name" value="APYRASEFAMLY"/>
</dbReference>
<dbReference type="Gene3D" id="3.90.780.10">
    <property type="entry name" value="5'-Nucleotidase, C-terminal domain"/>
    <property type="match status" value="1"/>
</dbReference>
<dbReference type="PROSITE" id="PS51257">
    <property type="entry name" value="PROKAR_LIPOPROTEIN"/>
    <property type="match status" value="1"/>
</dbReference>
<keyword evidence="7" id="KW-1185">Reference proteome</keyword>
<dbReference type="NCBIfam" id="TIGR01530">
    <property type="entry name" value="nadN"/>
    <property type="match status" value="1"/>
</dbReference>
<dbReference type="PANTHER" id="PTHR11575:SF24">
    <property type="entry name" value="5'-NUCLEOTIDASE"/>
    <property type="match status" value="1"/>
</dbReference>
<sequence>MKFNAPNFSLKPLALASLFALSALSLSACNTDNLVSLQVVENQQAKPLDMTILHMNDHHSHLEEDSLDVTFGDDTYELAAGGFPRIVSAYNALAAQSDNVLKLHAGDAITGTLYYTLFQGEADAAMMNQVCFDAFALGNHEFDSGDEGLKSFLDYLNPTLGATCAKTPVLAANVIPQIGTPLYPELNENRLQPYTVKEIDGEKVGIIGIDIASKTQNSSSPLNSTIFLDEVETAQTYIDELADMGVNKIILLTHYQYQNDLAMAAKLKGVDVIVGGDSHTLLGDFDAYGLNSSGDYPTKVTDADGNPVCVVQAWQYAQIVGELNVSFDAEGVVESCSGTPHLLVEPVAKNGVAITEVEKTEAQALIVNEANLRYTEADSATAALLQSYSDEVEVLAQEKIAEAVSDLCLERIPGQGRSGICSAEDTKPHGGDIQQLVALAFYEMDPKADIGIQNAGGVRIDVPAGDITVETAYTLLPFANTLVELEMTGVQVKQVLEEAVDFALNPEGSTGAYPYAAGLRWDMDLSQAVGNRLSNLEFKARGTDTWMTFDEAATYIVLTNNYIAGGKDGYFTFADITGDKYIDTFLDYAQSFSDYAKAVETVEKLPYSEYSTQNFTDTEGTLYPTKAVD</sequence>
<keyword evidence="3" id="KW-0547">Nucleotide-binding</keyword>
<evidence type="ECO:0000256" key="2">
    <source>
        <dbReference type="ARBA" id="ARBA00022729"/>
    </source>
</evidence>
<comment type="similarity">
    <text evidence="1 3">Belongs to the 5'-nucleotidase family.</text>
</comment>
<dbReference type="SUPFAM" id="SSF56300">
    <property type="entry name" value="Metallo-dependent phosphatases"/>
    <property type="match status" value="1"/>
</dbReference>
<dbReference type="Pfam" id="PF00149">
    <property type="entry name" value="Metallophos"/>
    <property type="match status" value="1"/>
</dbReference>
<dbReference type="Gene3D" id="3.60.21.10">
    <property type="match status" value="1"/>
</dbReference>
<dbReference type="InterPro" id="IPR004843">
    <property type="entry name" value="Calcineurin-like_PHP"/>
</dbReference>
<dbReference type="PROSITE" id="PS00786">
    <property type="entry name" value="5_NUCLEOTIDASE_2"/>
    <property type="match status" value="1"/>
</dbReference>
<feature type="chain" id="PRO_5044995403" evidence="3">
    <location>
        <begin position="29"/>
        <end position="629"/>
    </location>
</feature>
<dbReference type="InterPro" id="IPR036907">
    <property type="entry name" value="5'-Nucleotdase_C_sf"/>
</dbReference>
<keyword evidence="3" id="KW-0378">Hydrolase</keyword>
<evidence type="ECO:0000259" key="4">
    <source>
        <dbReference type="Pfam" id="PF00149"/>
    </source>
</evidence>
<name>A0ABS3Q6A1_9GAMM</name>
<evidence type="ECO:0000313" key="6">
    <source>
        <dbReference type="EMBL" id="MBO1927875.1"/>
    </source>
</evidence>
<evidence type="ECO:0000259" key="5">
    <source>
        <dbReference type="Pfam" id="PF02872"/>
    </source>
</evidence>
<feature type="signal peptide" evidence="3">
    <location>
        <begin position="1"/>
        <end position="28"/>
    </location>
</feature>
<dbReference type="SUPFAM" id="SSF55816">
    <property type="entry name" value="5'-nucleotidase (syn. UDP-sugar hydrolase), C-terminal domain"/>
    <property type="match status" value="1"/>
</dbReference>
<keyword evidence="2 3" id="KW-0732">Signal</keyword>
<evidence type="ECO:0000256" key="1">
    <source>
        <dbReference type="ARBA" id="ARBA00006654"/>
    </source>
</evidence>
<gene>
    <name evidence="6" type="primary">nadN</name>
    <name evidence="6" type="ORF">J3998_09825</name>
</gene>
<dbReference type="CDD" id="cd07409">
    <property type="entry name" value="MPP_CD73_N"/>
    <property type="match status" value="1"/>
</dbReference>
<dbReference type="Pfam" id="PF02872">
    <property type="entry name" value="5_nucleotid_C"/>
    <property type="match status" value="1"/>
</dbReference>
<feature type="domain" description="Calcineurin-like phosphoesterase" evidence="4">
    <location>
        <begin position="50"/>
        <end position="280"/>
    </location>
</feature>
<dbReference type="Proteomes" id="UP000664835">
    <property type="component" value="Unassembled WGS sequence"/>
</dbReference>
<dbReference type="PANTHER" id="PTHR11575">
    <property type="entry name" value="5'-NUCLEOTIDASE-RELATED"/>
    <property type="match status" value="1"/>
</dbReference>
<accession>A0ABS3Q6A1</accession>
<proteinExistence type="inferred from homology"/>
<organism evidence="6 7">
    <name type="scientific">Thiomicrorhabdus marina</name>
    <dbReference type="NCBI Taxonomy" id="2818442"/>
    <lineage>
        <taxon>Bacteria</taxon>
        <taxon>Pseudomonadati</taxon>
        <taxon>Pseudomonadota</taxon>
        <taxon>Gammaproteobacteria</taxon>
        <taxon>Thiotrichales</taxon>
        <taxon>Piscirickettsiaceae</taxon>
        <taxon>Thiomicrorhabdus</taxon>
    </lineage>
</organism>
<evidence type="ECO:0000256" key="3">
    <source>
        <dbReference type="RuleBase" id="RU362119"/>
    </source>
</evidence>
<dbReference type="InterPro" id="IPR029052">
    <property type="entry name" value="Metallo-depent_PP-like"/>
</dbReference>
<dbReference type="InterPro" id="IPR006146">
    <property type="entry name" value="5'-Nucleotdase_CS"/>
</dbReference>